<dbReference type="Gene3D" id="3.90.79.10">
    <property type="entry name" value="Nucleoside Triphosphate Pyrophosphohydrolase"/>
    <property type="match status" value="1"/>
</dbReference>
<dbReference type="PROSITE" id="PS51462">
    <property type="entry name" value="NUDIX"/>
    <property type="match status" value="1"/>
</dbReference>
<dbReference type="EC" id="3.6.-.-" evidence="3"/>
<sequence length="156" mass="17144">MMHAEWHRAEPRPFVARAYGGVVIDDRRRVLLREPTNHFGGYCWTFAKGGADEGESPSDAALREVREETGWACEAIAEIDGWFVGTTSDTKFFLMAPLEDHGDFHHETTSVRWASFEEAAELIAQTTVGGGRERDLAVLAAAAAMLSHPSGRVGAR</sequence>
<evidence type="ECO:0000313" key="4">
    <source>
        <dbReference type="Proteomes" id="UP001484239"/>
    </source>
</evidence>
<gene>
    <name evidence="3" type="ORF">WI372_17165</name>
</gene>
<organism evidence="3 4">
    <name type="scientific">Gaopeijia maritima</name>
    <dbReference type="NCBI Taxonomy" id="3119007"/>
    <lineage>
        <taxon>Bacteria</taxon>
        <taxon>Pseudomonadati</taxon>
        <taxon>Gemmatimonadota</taxon>
        <taxon>Longimicrobiia</taxon>
        <taxon>Gaopeijiales</taxon>
        <taxon>Gaopeijiaceae</taxon>
        <taxon>Gaopeijia</taxon>
    </lineage>
</organism>
<accession>A0ABU9EEZ0</accession>
<feature type="domain" description="Nudix hydrolase" evidence="2">
    <location>
        <begin position="14"/>
        <end position="139"/>
    </location>
</feature>
<protein>
    <submittedName>
        <fullName evidence="3">NUDIX hydrolase</fullName>
        <ecNumber evidence="3">3.6.-.-</ecNumber>
    </submittedName>
</protein>
<keyword evidence="1 3" id="KW-0378">Hydrolase</keyword>
<dbReference type="InterPro" id="IPR015797">
    <property type="entry name" value="NUDIX_hydrolase-like_dom_sf"/>
</dbReference>
<dbReference type="PANTHER" id="PTHR21340:SF0">
    <property type="entry name" value="BIS(5'-NUCLEOSYL)-TETRAPHOSPHATASE [ASYMMETRICAL]"/>
    <property type="match status" value="1"/>
</dbReference>
<evidence type="ECO:0000259" key="2">
    <source>
        <dbReference type="PROSITE" id="PS51462"/>
    </source>
</evidence>
<dbReference type="InterPro" id="IPR020084">
    <property type="entry name" value="NUDIX_hydrolase_CS"/>
</dbReference>
<reference evidence="3 4" key="1">
    <citation type="submission" date="2024-02" db="EMBL/GenBank/DDBJ databases">
        <title>A novel Gemmatimonadota bacterium.</title>
        <authorList>
            <person name="Du Z.-J."/>
            <person name="Ye Y.-Q."/>
        </authorList>
    </citation>
    <scope>NUCLEOTIDE SEQUENCE [LARGE SCALE GENOMIC DNA]</scope>
    <source>
        <strain evidence="3 4">DH-20</strain>
    </source>
</reference>
<dbReference type="InterPro" id="IPR051325">
    <property type="entry name" value="Nudix_hydrolase_domain"/>
</dbReference>
<dbReference type="SUPFAM" id="SSF55811">
    <property type="entry name" value="Nudix"/>
    <property type="match status" value="1"/>
</dbReference>
<dbReference type="EMBL" id="JBBHLI010000014">
    <property type="protein sequence ID" value="MEK9502729.1"/>
    <property type="molecule type" value="Genomic_DNA"/>
</dbReference>
<keyword evidence="4" id="KW-1185">Reference proteome</keyword>
<dbReference type="Proteomes" id="UP001484239">
    <property type="component" value="Unassembled WGS sequence"/>
</dbReference>
<evidence type="ECO:0000256" key="1">
    <source>
        <dbReference type="ARBA" id="ARBA00022801"/>
    </source>
</evidence>
<dbReference type="Pfam" id="PF00293">
    <property type="entry name" value="NUDIX"/>
    <property type="match status" value="1"/>
</dbReference>
<comment type="caution">
    <text evidence="3">The sequence shown here is derived from an EMBL/GenBank/DDBJ whole genome shotgun (WGS) entry which is preliminary data.</text>
</comment>
<evidence type="ECO:0000313" key="3">
    <source>
        <dbReference type="EMBL" id="MEK9502729.1"/>
    </source>
</evidence>
<dbReference type="RefSeq" id="WP_405283632.1">
    <property type="nucleotide sequence ID" value="NZ_CP144380.1"/>
</dbReference>
<dbReference type="GO" id="GO:0016787">
    <property type="term" value="F:hydrolase activity"/>
    <property type="evidence" value="ECO:0007669"/>
    <property type="project" value="UniProtKB-KW"/>
</dbReference>
<dbReference type="InterPro" id="IPR000086">
    <property type="entry name" value="NUDIX_hydrolase_dom"/>
</dbReference>
<name>A0ABU9EEZ0_9BACT</name>
<dbReference type="PROSITE" id="PS00893">
    <property type="entry name" value="NUDIX_BOX"/>
    <property type="match status" value="1"/>
</dbReference>
<dbReference type="PANTHER" id="PTHR21340">
    <property type="entry name" value="DIADENOSINE 5,5-P1,P4-TETRAPHOSPHATE PYROPHOSPHOHYDROLASE MUTT"/>
    <property type="match status" value="1"/>
</dbReference>
<proteinExistence type="predicted"/>